<dbReference type="EMBL" id="FOTF01000035">
    <property type="protein sequence ID" value="SFL64057.1"/>
    <property type="molecule type" value="Genomic_DNA"/>
</dbReference>
<evidence type="ECO:0000259" key="3">
    <source>
        <dbReference type="Pfam" id="PF07687"/>
    </source>
</evidence>
<dbReference type="PIRSF" id="PIRSF005962">
    <property type="entry name" value="Pept_M20D_amidohydro"/>
    <property type="match status" value="1"/>
</dbReference>
<feature type="binding site" evidence="2">
    <location>
        <position position="99"/>
    </location>
    <ligand>
        <name>Mn(2+)</name>
        <dbReference type="ChEBI" id="CHEBI:29035"/>
        <label>2</label>
    </ligand>
</feature>
<dbReference type="AlphaFoldDB" id="A0A1I4JCS6"/>
<evidence type="ECO:0000256" key="2">
    <source>
        <dbReference type="PIRSR" id="PIRSR005962-1"/>
    </source>
</evidence>
<keyword evidence="2" id="KW-0479">Metal-binding</keyword>
<dbReference type="RefSeq" id="WP_090191787.1">
    <property type="nucleotide sequence ID" value="NZ_FOTF01000035.1"/>
</dbReference>
<dbReference type="NCBIfam" id="TIGR01891">
    <property type="entry name" value="amidohydrolases"/>
    <property type="match status" value="1"/>
</dbReference>
<reference evidence="4 5" key="1">
    <citation type="submission" date="2016-10" db="EMBL/GenBank/DDBJ databases">
        <authorList>
            <person name="de Groot N.N."/>
        </authorList>
    </citation>
    <scope>NUCLEOTIDE SEQUENCE [LARGE SCALE GENOMIC DNA]</scope>
    <source>
        <strain evidence="4 5">DSM 16199</strain>
    </source>
</reference>
<dbReference type="InterPro" id="IPR036264">
    <property type="entry name" value="Bact_exopeptidase_dim_dom"/>
</dbReference>
<keyword evidence="1 4" id="KW-0378">Hydrolase</keyword>
<feature type="binding site" evidence="2">
    <location>
        <position position="357"/>
    </location>
    <ligand>
        <name>Mn(2+)</name>
        <dbReference type="ChEBI" id="CHEBI:29035"/>
        <label>2</label>
    </ligand>
</feature>
<dbReference type="SUPFAM" id="SSF55031">
    <property type="entry name" value="Bacterial exopeptidase dimerisation domain"/>
    <property type="match status" value="1"/>
</dbReference>
<dbReference type="Pfam" id="PF07687">
    <property type="entry name" value="M20_dimer"/>
    <property type="match status" value="1"/>
</dbReference>
<dbReference type="GO" id="GO:0016787">
    <property type="term" value="F:hydrolase activity"/>
    <property type="evidence" value="ECO:0007669"/>
    <property type="project" value="UniProtKB-KW"/>
</dbReference>
<gene>
    <name evidence="4" type="ORF">SAMN04488004_13522</name>
</gene>
<keyword evidence="5" id="KW-1185">Reference proteome</keyword>
<evidence type="ECO:0000256" key="1">
    <source>
        <dbReference type="ARBA" id="ARBA00022801"/>
    </source>
</evidence>
<dbReference type="SUPFAM" id="SSF53187">
    <property type="entry name" value="Zn-dependent exopeptidases"/>
    <property type="match status" value="1"/>
</dbReference>
<dbReference type="OrthoDB" id="9777385at2"/>
<organism evidence="4 5">
    <name type="scientific">Loktanella salsilacus</name>
    <dbReference type="NCBI Taxonomy" id="195913"/>
    <lineage>
        <taxon>Bacteria</taxon>
        <taxon>Pseudomonadati</taxon>
        <taxon>Pseudomonadota</taxon>
        <taxon>Alphaproteobacteria</taxon>
        <taxon>Rhodobacterales</taxon>
        <taxon>Roseobacteraceae</taxon>
        <taxon>Loktanella</taxon>
    </lineage>
</organism>
<dbReference type="Gene3D" id="3.40.630.10">
    <property type="entry name" value="Zn peptidases"/>
    <property type="match status" value="1"/>
</dbReference>
<sequence length="386" mass="40815">MLTNSDLVELTEFRRALHRRPEVSGEEAETAKTVVAALKLLCPTGILTGLGGHGVAAIFDSGKDGPTVLFRAELDALPIEEHNDEIAWPSEIPGKSHVCGHDGHMTMLLAFGRMISRKPVAQGRVILMFQPAEEDGSGAKAVVADPAFDEVKPDWAFAIHNDPGSPFGFVSTRVGLMNCASLGLKVMLSGKTAHAANPQDGVSPALAVAKLIPALDNLGHDEGGPRNDAFRLVTITHANIGEPNFGIAPGQAEVFATLRAAGDAGIESLEDAARNLSTSIADEYGLRVLCDIHDHFAASVNDADAYDVATRAMEAIGVPHGQESVPMRASEDFGVFGWGAKAAMLFLGSGEDHAALHNPDYDFPDDLIPMGSAIFERITRDLLGTA</sequence>
<dbReference type="Pfam" id="PF01546">
    <property type="entry name" value="Peptidase_M20"/>
    <property type="match status" value="1"/>
</dbReference>
<protein>
    <submittedName>
        <fullName evidence="4">Amidohydrolase</fullName>
    </submittedName>
</protein>
<comment type="cofactor">
    <cofactor evidence="2">
        <name>Mn(2+)</name>
        <dbReference type="ChEBI" id="CHEBI:29035"/>
    </cofactor>
    <text evidence="2">The Mn(2+) ion enhances activity.</text>
</comment>
<dbReference type="PANTHER" id="PTHR11014:SF169">
    <property type="entry name" value="CLAN MH, FAMILY M20, PEPTIDASE T-LIKE METALLOPEPTIDASE"/>
    <property type="match status" value="1"/>
</dbReference>
<dbReference type="InterPro" id="IPR011650">
    <property type="entry name" value="Peptidase_M20_dimer"/>
</dbReference>
<dbReference type="GO" id="GO:0046872">
    <property type="term" value="F:metal ion binding"/>
    <property type="evidence" value="ECO:0007669"/>
    <property type="project" value="UniProtKB-KW"/>
</dbReference>
<feature type="binding site" evidence="2">
    <location>
        <position position="134"/>
    </location>
    <ligand>
        <name>Mn(2+)</name>
        <dbReference type="ChEBI" id="CHEBI:29035"/>
        <label>2</label>
    </ligand>
</feature>
<evidence type="ECO:0000313" key="5">
    <source>
        <dbReference type="Proteomes" id="UP000199550"/>
    </source>
</evidence>
<name>A0A1I4JCS6_9RHOB</name>
<dbReference type="PANTHER" id="PTHR11014">
    <property type="entry name" value="PEPTIDASE M20 FAMILY MEMBER"/>
    <property type="match status" value="1"/>
</dbReference>
<dbReference type="InterPro" id="IPR017439">
    <property type="entry name" value="Amidohydrolase"/>
</dbReference>
<evidence type="ECO:0000313" key="4">
    <source>
        <dbReference type="EMBL" id="SFL64057.1"/>
    </source>
</evidence>
<dbReference type="InterPro" id="IPR002933">
    <property type="entry name" value="Peptidase_M20"/>
</dbReference>
<feature type="domain" description="Peptidase M20 dimerisation" evidence="3">
    <location>
        <begin position="181"/>
        <end position="280"/>
    </location>
</feature>
<dbReference type="Proteomes" id="UP000199550">
    <property type="component" value="Unassembled WGS sequence"/>
</dbReference>
<dbReference type="STRING" id="195913.SAMN04488004_13522"/>
<feature type="binding site" evidence="2">
    <location>
        <position position="160"/>
    </location>
    <ligand>
        <name>Mn(2+)</name>
        <dbReference type="ChEBI" id="CHEBI:29035"/>
        <label>2</label>
    </ligand>
</feature>
<feature type="binding site" evidence="2">
    <location>
        <position position="101"/>
    </location>
    <ligand>
        <name>Mn(2+)</name>
        <dbReference type="ChEBI" id="CHEBI:29035"/>
        <label>2</label>
    </ligand>
</feature>
<dbReference type="Gene3D" id="3.30.70.360">
    <property type="match status" value="1"/>
</dbReference>
<keyword evidence="2" id="KW-0464">Manganese</keyword>
<accession>A0A1I4JCS6</accession>
<proteinExistence type="predicted"/>